<evidence type="ECO:0000256" key="2">
    <source>
        <dbReference type="ARBA" id="ARBA00023002"/>
    </source>
</evidence>
<accession>A0A1H8XDD8</accession>
<protein>
    <submittedName>
        <fullName evidence="4">3-oxoacyl-[acyl-carrier protein] reductase</fullName>
    </submittedName>
</protein>
<dbReference type="PANTHER" id="PTHR42760:SF133">
    <property type="entry name" value="3-OXOACYL-[ACYL-CARRIER-PROTEIN] REDUCTASE"/>
    <property type="match status" value="1"/>
</dbReference>
<dbReference type="EMBL" id="FOEF01000007">
    <property type="protein sequence ID" value="SEP37737.1"/>
    <property type="molecule type" value="Genomic_DNA"/>
</dbReference>
<dbReference type="GO" id="GO:0016616">
    <property type="term" value="F:oxidoreductase activity, acting on the CH-OH group of donors, NAD or NADP as acceptor"/>
    <property type="evidence" value="ECO:0007669"/>
    <property type="project" value="TreeGrafter"/>
</dbReference>
<dbReference type="InterPro" id="IPR020904">
    <property type="entry name" value="Sc_DH/Rdtase_CS"/>
</dbReference>
<dbReference type="PROSITE" id="PS00061">
    <property type="entry name" value="ADH_SHORT"/>
    <property type="match status" value="1"/>
</dbReference>
<keyword evidence="2" id="KW-0560">Oxidoreductase</keyword>
<name>A0A1H8XDD8_9PSEU</name>
<dbReference type="SUPFAM" id="SSF51735">
    <property type="entry name" value="NAD(P)-binding Rossmann-fold domains"/>
    <property type="match status" value="1"/>
</dbReference>
<gene>
    <name evidence="4" type="ORF">SAMN04489732_10756</name>
</gene>
<comment type="similarity">
    <text evidence="1">Belongs to the short-chain dehydrogenases/reductases (SDR) family.</text>
</comment>
<evidence type="ECO:0000259" key="3">
    <source>
        <dbReference type="SMART" id="SM00822"/>
    </source>
</evidence>
<evidence type="ECO:0000313" key="4">
    <source>
        <dbReference type="EMBL" id="SEP37737.1"/>
    </source>
</evidence>
<dbReference type="AlphaFoldDB" id="A0A1H8XDD8"/>
<dbReference type="STRING" id="394193.SAMN04489732_10756"/>
<dbReference type="PANTHER" id="PTHR42760">
    <property type="entry name" value="SHORT-CHAIN DEHYDROGENASES/REDUCTASES FAMILY MEMBER"/>
    <property type="match status" value="1"/>
</dbReference>
<dbReference type="RefSeq" id="WP_143086214.1">
    <property type="nucleotide sequence ID" value="NZ_FOEF01000007.1"/>
</dbReference>
<dbReference type="PRINTS" id="PR00080">
    <property type="entry name" value="SDRFAMILY"/>
</dbReference>
<dbReference type="PRINTS" id="PR00081">
    <property type="entry name" value="GDHRDH"/>
</dbReference>
<feature type="domain" description="Ketoreductase" evidence="3">
    <location>
        <begin position="3"/>
        <end position="166"/>
    </location>
</feature>
<dbReference type="Gene3D" id="3.40.50.720">
    <property type="entry name" value="NAD(P)-binding Rossmann-like Domain"/>
    <property type="match status" value="1"/>
</dbReference>
<dbReference type="InterPro" id="IPR002347">
    <property type="entry name" value="SDR_fam"/>
</dbReference>
<dbReference type="CDD" id="cd05233">
    <property type="entry name" value="SDR_c"/>
    <property type="match status" value="1"/>
</dbReference>
<organism evidence="4 5">
    <name type="scientific">Amycolatopsis saalfeldensis</name>
    <dbReference type="NCBI Taxonomy" id="394193"/>
    <lineage>
        <taxon>Bacteria</taxon>
        <taxon>Bacillati</taxon>
        <taxon>Actinomycetota</taxon>
        <taxon>Actinomycetes</taxon>
        <taxon>Pseudonocardiales</taxon>
        <taxon>Pseudonocardiaceae</taxon>
        <taxon>Amycolatopsis</taxon>
    </lineage>
</organism>
<proteinExistence type="inferred from homology"/>
<sequence>MSAPLLVTGGASGIGARLAEALAAERPVVVLDPAAPAEPAPGVRYLAADVTDQAGLAAAVAKVEPLAGLVHCAGICRVGPFLEMPVADWTRVLEVNLHGTLAAVQACAGSIVDGGRIVLFSSGTAFKGPAGLAAYAAAKAGVIGFARSMAAELGGRGITVNVIAPGLVATALSAELMPAEPAAIAARAIPRASTVDDFVAPVRFLLSGGASFVTGQTIVVDGGATRH</sequence>
<evidence type="ECO:0000256" key="1">
    <source>
        <dbReference type="ARBA" id="ARBA00006484"/>
    </source>
</evidence>
<keyword evidence="5" id="KW-1185">Reference proteome</keyword>
<dbReference type="OrthoDB" id="9803333at2"/>
<dbReference type="InterPro" id="IPR057326">
    <property type="entry name" value="KR_dom"/>
</dbReference>
<dbReference type="Pfam" id="PF13561">
    <property type="entry name" value="adh_short_C2"/>
    <property type="match status" value="1"/>
</dbReference>
<evidence type="ECO:0000313" key="5">
    <source>
        <dbReference type="Proteomes" id="UP000198582"/>
    </source>
</evidence>
<dbReference type="Proteomes" id="UP000198582">
    <property type="component" value="Unassembled WGS sequence"/>
</dbReference>
<reference evidence="4 5" key="1">
    <citation type="submission" date="2016-10" db="EMBL/GenBank/DDBJ databases">
        <authorList>
            <person name="de Groot N.N."/>
        </authorList>
    </citation>
    <scope>NUCLEOTIDE SEQUENCE [LARGE SCALE GENOMIC DNA]</scope>
    <source>
        <strain evidence="4 5">DSM 44993</strain>
    </source>
</reference>
<dbReference type="SMART" id="SM00822">
    <property type="entry name" value="PKS_KR"/>
    <property type="match status" value="1"/>
</dbReference>
<dbReference type="InterPro" id="IPR036291">
    <property type="entry name" value="NAD(P)-bd_dom_sf"/>
</dbReference>